<evidence type="ECO:0000313" key="3">
    <source>
        <dbReference type="Proteomes" id="UP001215461"/>
    </source>
</evidence>
<name>A0ABD4XHF7_WEIPA</name>
<dbReference type="RefSeq" id="WP_150190931.1">
    <property type="nucleotide sequence ID" value="NZ_CP049940.1"/>
</dbReference>
<keyword evidence="1" id="KW-0472">Membrane</keyword>
<feature type="transmembrane region" description="Helical" evidence="1">
    <location>
        <begin position="12"/>
        <end position="31"/>
    </location>
</feature>
<protein>
    <submittedName>
        <fullName evidence="2">Uncharacterized protein</fullName>
    </submittedName>
</protein>
<evidence type="ECO:0000313" key="2">
    <source>
        <dbReference type="EMBL" id="MDF8370732.1"/>
    </source>
</evidence>
<reference evidence="2 3" key="1">
    <citation type="submission" date="2020-03" db="EMBL/GenBank/DDBJ databases">
        <title>Comparative genomics of Weissella paramesenteroides.</title>
        <authorList>
            <person name="Kant R."/>
            <person name="Takala T."/>
            <person name="Saris P."/>
        </authorList>
    </citation>
    <scope>NUCLEOTIDE SEQUENCE [LARGE SCALE GENOMIC DNA]</scope>
    <source>
        <strain evidence="2 3">SJ27-4</strain>
    </source>
</reference>
<dbReference type="Proteomes" id="UP001215461">
    <property type="component" value="Unassembled WGS sequence"/>
</dbReference>
<dbReference type="EMBL" id="JAANXN010000004">
    <property type="protein sequence ID" value="MDF8370732.1"/>
    <property type="molecule type" value="Genomic_DNA"/>
</dbReference>
<dbReference type="AlphaFoldDB" id="A0ABD4XHF7"/>
<organism evidence="2 3">
    <name type="scientific">Weissella paramesenteroides</name>
    <name type="common">Leuconostoc paramesenteroides</name>
    <dbReference type="NCBI Taxonomy" id="1249"/>
    <lineage>
        <taxon>Bacteria</taxon>
        <taxon>Bacillati</taxon>
        <taxon>Bacillota</taxon>
        <taxon>Bacilli</taxon>
        <taxon>Lactobacillales</taxon>
        <taxon>Lactobacillaceae</taxon>
        <taxon>Weissella</taxon>
    </lineage>
</organism>
<evidence type="ECO:0000256" key="1">
    <source>
        <dbReference type="SAM" id="Phobius"/>
    </source>
</evidence>
<accession>A0ABD4XHF7</accession>
<proteinExistence type="predicted"/>
<keyword evidence="1" id="KW-0812">Transmembrane</keyword>
<keyword evidence="1" id="KW-1133">Transmembrane helix</keyword>
<sequence length="83" mass="9564">MFGMMMLILAEHWYQIVLSWIAVMLTILVLAKHGKMIWKVIRGLILMFSWVLICLVDGKTRADKIKSHKPKQQSGVARINQAN</sequence>
<feature type="transmembrane region" description="Helical" evidence="1">
    <location>
        <begin position="37"/>
        <end position="56"/>
    </location>
</feature>
<gene>
    <name evidence="2" type="ORF">G9403_03520</name>
</gene>
<comment type="caution">
    <text evidence="2">The sequence shown here is derived from an EMBL/GenBank/DDBJ whole genome shotgun (WGS) entry which is preliminary data.</text>
</comment>